<dbReference type="OMA" id="NKVNYHH"/>
<keyword evidence="5" id="KW-1185">Reference proteome</keyword>
<accession>A0A0L0CBK5</accession>
<dbReference type="SUPFAM" id="SSF51445">
    <property type="entry name" value="(Trans)glycosidases"/>
    <property type="match status" value="1"/>
</dbReference>
<dbReference type="PANTHER" id="PTHR10357:SF225">
    <property type="entry name" value="MALTASE 1-LIKE PROTEIN"/>
    <property type="match status" value="1"/>
</dbReference>
<keyword evidence="2" id="KW-1133">Transmembrane helix</keyword>
<evidence type="ECO:0000256" key="1">
    <source>
        <dbReference type="ARBA" id="ARBA00022729"/>
    </source>
</evidence>
<name>A0A0L0CBK5_LUCCU</name>
<dbReference type="OrthoDB" id="1740265at2759"/>
<sequence length="639" mass="71286">MNTMGISTDPALLDVELPRTLIESPSVSTFLPEEEASICPLLSSNTNGTTTPLTFSHPLTPCIDNDNDSNTSANLCNEDAKVETSSSSGSSSGIGMSVPDATSAALFNKHSYKHLQKNNSSVQDSNGHGPNGNLQLTNDTPSFVSWNWPLIRKCTFFVFMSSLLAMCAIVVAMIVTLPKTCNPRTAWYRGSVFYEIFPASFHDSDNDGIGDLRGIVKSTDYLKALGVSAIRLNSIFPSTEYPDNYENITSLMEVSHVLGNLEDMHQLSQSLHARNISLILDIPLFPILKVLGKSDGAEMVKVLADTQINNSEAESVSTTTARPIITENTITQALQHWVKVGVDGFYIKGLEKFDDLEDIAYHLAEWKDIIGSNRVLIVNEKIFEKLQGTQRKLALSHVDLVDVHLNIFNGTEYLENRINSVLASDFGPTDTGVWIHWSLAGVDRQRLTSNKQSTNYTLAATIMQLMLPGTPNIFYGDEIALQAAHDQLNEHNETKHLHHLATMQWPLNFSQQFTNRETLPWLPKSPQAELDTFILISKMVDLRDRSPSIYKNSICKSETILPNTVIRRSNDDILIVERTYPRRNTFVSVTNFGQKRLTMDMTSMYYSGHIMLETVDSDKIYFGEFKIGSTESIVVRLDK</sequence>
<evidence type="ECO:0000313" key="4">
    <source>
        <dbReference type="EMBL" id="KNC29610.1"/>
    </source>
</evidence>
<proteinExistence type="predicted"/>
<dbReference type="AlphaFoldDB" id="A0A0L0CBK5"/>
<evidence type="ECO:0000259" key="3">
    <source>
        <dbReference type="SMART" id="SM00642"/>
    </source>
</evidence>
<organism evidence="4 5">
    <name type="scientific">Lucilia cuprina</name>
    <name type="common">Green bottle fly</name>
    <name type="synonym">Australian sheep blowfly</name>
    <dbReference type="NCBI Taxonomy" id="7375"/>
    <lineage>
        <taxon>Eukaryota</taxon>
        <taxon>Metazoa</taxon>
        <taxon>Ecdysozoa</taxon>
        <taxon>Arthropoda</taxon>
        <taxon>Hexapoda</taxon>
        <taxon>Insecta</taxon>
        <taxon>Pterygota</taxon>
        <taxon>Neoptera</taxon>
        <taxon>Endopterygota</taxon>
        <taxon>Diptera</taxon>
        <taxon>Brachycera</taxon>
        <taxon>Muscomorpha</taxon>
        <taxon>Oestroidea</taxon>
        <taxon>Calliphoridae</taxon>
        <taxon>Luciliinae</taxon>
        <taxon>Lucilia</taxon>
    </lineage>
</organism>
<reference evidence="4 5" key="1">
    <citation type="journal article" date="2015" name="Nat. Commun.">
        <title>Lucilia cuprina genome unlocks parasitic fly biology to underpin future interventions.</title>
        <authorList>
            <person name="Anstead C.A."/>
            <person name="Korhonen P.K."/>
            <person name="Young N.D."/>
            <person name="Hall R.S."/>
            <person name="Jex A.R."/>
            <person name="Murali S.C."/>
            <person name="Hughes D.S."/>
            <person name="Lee S.F."/>
            <person name="Perry T."/>
            <person name="Stroehlein A.J."/>
            <person name="Ansell B.R."/>
            <person name="Breugelmans B."/>
            <person name="Hofmann A."/>
            <person name="Qu J."/>
            <person name="Dugan S."/>
            <person name="Lee S.L."/>
            <person name="Chao H."/>
            <person name="Dinh H."/>
            <person name="Han Y."/>
            <person name="Doddapaneni H.V."/>
            <person name="Worley K.C."/>
            <person name="Muzny D.M."/>
            <person name="Ioannidis P."/>
            <person name="Waterhouse R.M."/>
            <person name="Zdobnov E.M."/>
            <person name="James P.J."/>
            <person name="Bagnall N.H."/>
            <person name="Kotze A.C."/>
            <person name="Gibbs R.A."/>
            <person name="Richards S."/>
            <person name="Batterham P."/>
            <person name="Gasser R.B."/>
        </authorList>
    </citation>
    <scope>NUCLEOTIDE SEQUENCE [LARGE SCALE GENOMIC DNA]</scope>
    <source>
        <strain evidence="4 5">LS</strain>
        <tissue evidence="4">Full body</tissue>
    </source>
</reference>
<evidence type="ECO:0000313" key="5">
    <source>
        <dbReference type="Proteomes" id="UP000037069"/>
    </source>
</evidence>
<dbReference type="InterPro" id="IPR017853">
    <property type="entry name" value="GH"/>
</dbReference>
<dbReference type="Gene3D" id="3.20.20.80">
    <property type="entry name" value="Glycosidases"/>
    <property type="match status" value="1"/>
</dbReference>
<keyword evidence="1" id="KW-0732">Signal</keyword>
<gene>
    <name evidence="4" type="ORF">FF38_10440</name>
</gene>
<dbReference type="InterPro" id="IPR006047">
    <property type="entry name" value="GH13_cat_dom"/>
</dbReference>
<protein>
    <recommendedName>
        <fullName evidence="3">Glycosyl hydrolase family 13 catalytic domain-containing protein</fullName>
    </recommendedName>
</protein>
<dbReference type="EMBL" id="JRES01000648">
    <property type="protein sequence ID" value="KNC29610.1"/>
    <property type="molecule type" value="Genomic_DNA"/>
</dbReference>
<dbReference type="Proteomes" id="UP000037069">
    <property type="component" value="Unassembled WGS sequence"/>
</dbReference>
<dbReference type="PANTHER" id="PTHR10357">
    <property type="entry name" value="ALPHA-AMYLASE FAMILY MEMBER"/>
    <property type="match status" value="1"/>
</dbReference>
<comment type="caution">
    <text evidence="4">The sequence shown here is derived from an EMBL/GenBank/DDBJ whole genome shotgun (WGS) entry which is preliminary data.</text>
</comment>
<dbReference type="Pfam" id="PF00128">
    <property type="entry name" value="Alpha-amylase"/>
    <property type="match status" value="1"/>
</dbReference>
<keyword evidence="2" id="KW-0472">Membrane</keyword>
<feature type="domain" description="Glycosyl hydrolase family 13 catalytic" evidence="3">
    <location>
        <begin position="195"/>
        <end position="543"/>
    </location>
</feature>
<dbReference type="STRING" id="7375.A0A0L0CBK5"/>
<evidence type="ECO:0000256" key="2">
    <source>
        <dbReference type="SAM" id="Phobius"/>
    </source>
</evidence>
<dbReference type="SMART" id="SM00642">
    <property type="entry name" value="Aamy"/>
    <property type="match status" value="1"/>
</dbReference>
<dbReference type="GO" id="GO:0005975">
    <property type="term" value="P:carbohydrate metabolic process"/>
    <property type="evidence" value="ECO:0007669"/>
    <property type="project" value="InterPro"/>
</dbReference>
<keyword evidence="2" id="KW-0812">Transmembrane</keyword>
<feature type="transmembrane region" description="Helical" evidence="2">
    <location>
        <begin position="156"/>
        <end position="177"/>
    </location>
</feature>